<evidence type="ECO:0000313" key="5">
    <source>
        <dbReference type="Proteomes" id="UP000504633"/>
    </source>
</evidence>
<dbReference type="KEGG" id="dhe:111594498"/>
<evidence type="ECO:0000256" key="1">
    <source>
        <dbReference type="ARBA" id="ARBA00004604"/>
    </source>
</evidence>
<dbReference type="PANTHER" id="PTHR13243">
    <property type="entry name" value="HSPC111 PROTEIN-RELATED"/>
    <property type="match status" value="1"/>
</dbReference>
<name>A0A6J1LBY1_DROHY</name>
<comment type="subcellular location">
    <subcellularLocation>
        <location evidence="1">Nucleus</location>
        <location evidence="1">Nucleolus</location>
    </subcellularLocation>
</comment>
<dbReference type="OrthoDB" id="285729at2759"/>
<dbReference type="GeneID" id="111594498"/>
<evidence type="ECO:0000256" key="2">
    <source>
        <dbReference type="ARBA" id="ARBA00008479"/>
    </source>
</evidence>
<evidence type="ECO:0000256" key="4">
    <source>
        <dbReference type="ARBA" id="ARBA00023242"/>
    </source>
</evidence>
<accession>A0A6J1LBY1</accession>
<protein>
    <recommendedName>
        <fullName evidence="3">Nucleolar protein 16</fullName>
    </recommendedName>
</protein>
<evidence type="ECO:0000313" key="6">
    <source>
        <dbReference type="RefSeq" id="XP_023163577.2"/>
    </source>
</evidence>
<dbReference type="InterPro" id="IPR019002">
    <property type="entry name" value="Ribosome_biogenesis_Nop16"/>
</dbReference>
<dbReference type="PANTHER" id="PTHR13243:SF1">
    <property type="entry name" value="NUCLEOLAR PROTEIN 16"/>
    <property type="match status" value="1"/>
</dbReference>
<dbReference type="Pfam" id="PF09420">
    <property type="entry name" value="Nop16"/>
    <property type="match status" value="2"/>
</dbReference>
<keyword evidence="4" id="KW-0539">Nucleus</keyword>
<dbReference type="GO" id="GO:0005730">
    <property type="term" value="C:nucleolus"/>
    <property type="evidence" value="ECO:0007669"/>
    <property type="project" value="UniProtKB-SubCell"/>
</dbReference>
<organism evidence="5 6">
    <name type="scientific">Drosophila hydei</name>
    <name type="common">Fruit fly</name>
    <dbReference type="NCBI Taxonomy" id="7224"/>
    <lineage>
        <taxon>Eukaryota</taxon>
        <taxon>Metazoa</taxon>
        <taxon>Ecdysozoa</taxon>
        <taxon>Arthropoda</taxon>
        <taxon>Hexapoda</taxon>
        <taxon>Insecta</taxon>
        <taxon>Pterygota</taxon>
        <taxon>Neoptera</taxon>
        <taxon>Endopterygota</taxon>
        <taxon>Diptera</taxon>
        <taxon>Brachycera</taxon>
        <taxon>Muscomorpha</taxon>
        <taxon>Ephydroidea</taxon>
        <taxon>Drosophilidae</taxon>
        <taxon>Drosophila</taxon>
    </lineage>
</organism>
<keyword evidence="5" id="KW-1185">Reference proteome</keyword>
<dbReference type="AlphaFoldDB" id="A0A6J1LBY1"/>
<sequence>MKIRKNHVRKRYRYNVNRKTMNKTRKSTGKIKDPEMKKLWLEGKRVGTNFSEMGLASDPNKSVGVPNYKRERLEAVKIVNGLAEEALDEDELAALGSKSDKTETQKPKRGHVVQELEQMAIDRRSDPEFRLPKGVVKELSYFINKHKFNYKAMVADRRNHGQWTWRQFRLKIRRFMSIPEQFNEYLEQKKLPIDVKPDWPEYESDSEWK</sequence>
<dbReference type="Proteomes" id="UP000504633">
    <property type="component" value="Unplaced"/>
</dbReference>
<proteinExistence type="inferred from homology"/>
<dbReference type="OMA" id="RRNHGQW"/>
<dbReference type="RefSeq" id="XP_023163577.2">
    <property type="nucleotide sequence ID" value="XM_023307809.2"/>
</dbReference>
<evidence type="ECO:0000256" key="3">
    <source>
        <dbReference type="ARBA" id="ARBA00015522"/>
    </source>
</evidence>
<dbReference type="GO" id="GO:0042273">
    <property type="term" value="P:ribosomal large subunit biogenesis"/>
    <property type="evidence" value="ECO:0007669"/>
    <property type="project" value="TreeGrafter"/>
</dbReference>
<reference evidence="6" key="1">
    <citation type="submission" date="2025-08" db="UniProtKB">
        <authorList>
            <consortium name="RefSeq"/>
        </authorList>
    </citation>
    <scope>IDENTIFICATION</scope>
    <source>
        <strain evidence="6">15085-1641.00</strain>
        <tissue evidence="6">Whole body</tissue>
    </source>
</reference>
<gene>
    <name evidence="6" type="primary">LOC111594498</name>
</gene>
<comment type="similarity">
    <text evidence="2">Belongs to the NOP16 family.</text>
</comment>